<reference evidence="1" key="1">
    <citation type="submission" date="2021-05" db="EMBL/GenBank/DDBJ databases">
        <authorList>
            <person name="Alioto T."/>
            <person name="Alioto T."/>
            <person name="Gomez Garrido J."/>
        </authorList>
    </citation>
    <scope>NUCLEOTIDE SEQUENCE</scope>
</reference>
<protein>
    <submittedName>
        <fullName evidence="1">Uncharacterized protein</fullName>
    </submittedName>
</protein>
<evidence type="ECO:0000313" key="1">
    <source>
        <dbReference type="EMBL" id="CAG6728375.1"/>
    </source>
</evidence>
<dbReference type="EMBL" id="HBUF01376112">
    <property type="protein sequence ID" value="CAG6728373.1"/>
    <property type="molecule type" value="Transcribed_RNA"/>
</dbReference>
<dbReference type="EMBL" id="HBUF01376111">
    <property type="protein sequence ID" value="CAG6728371.1"/>
    <property type="molecule type" value="Transcribed_RNA"/>
</dbReference>
<name>A0A8D8YGH8_9HEMI</name>
<dbReference type="EMBL" id="HBUF01376110">
    <property type="protein sequence ID" value="CAG6728369.1"/>
    <property type="molecule type" value="Transcribed_RNA"/>
</dbReference>
<proteinExistence type="predicted"/>
<dbReference type="EMBL" id="HBUF01376114">
    <property type="protein sequence ID" value="CAG6728377.1"/>
    <property type="molecule type" value="Transcribed_RNA"/>
</dbReference>
<dbReference type="EMBL" id="HBUF01376113">
    <property type="protein sequence ID" value="CAG6728375.1"/>
    <property type="molecule type" value="Transcribed_RNA"/>
</dbReference>
<sequence>MSMMLSKTILMELYVKAIAKTILMKLSQMYINHLVLTKPIKYLLLLKNKLKVVLVKTAVNPLVVILKLMNRIDQKLKKQSQFHLKFPSRLQPIPEQSIL</sequence>
<organism evidence="1">
    <name type="scientific">Cacopsylla melanoneura</name>
    <dbReference type="NCBI Taxonomy" id="428564"/>
    <lineage>
        <taxon>Eukaryota</taxon>
        <taxon>Metazoa</taxon>
        <taxon>Ecdysozoa</taxon>
        <taxon>Arthropoda</taxon>
        <taxon>Hexapoda</taxon>
        <taxon>Insecta</taxon>
        <taxon>Pterygota</taxon>
        <taxon>Neoptera</taxon>
        <taxon>Paraneoptera</taxon>
        <taxon>Hemiptera</taxon>
        <taxon>Sternorrhyncha</taxon>
        <taxon>Psylloidea</taxon>
        <taxon>Psyllidae</taxon>
        <taxon>Psyllinae</taxon>
        <taxon>Cacopsylla</taxon>
    </lineage>
</organism>
<accession>A0A8D8YGH8</accession>
<dbReference type="AlphaFoldDB" id="A0A8D8YGH8"/>